<keyword evidence="2" id="KW-0479">Metal-binding</keyword>
<gene>
    <name evidence="5" type="ORF">BJ998_000476</name>
</gene>
<dbReference type="InterPro" id="IPR050415">
    <property type="entry name" value="MRET"/>
</dbReference>
<dbReference type="Gene3D" id="2.40.30.10">
    <property type="entry name" value="Translation factors"/>
    <property type="match status" value="1"/>
</dbReference>
<accession>A0A7W9NE31</accession>
<evidence type="ECO:0000313" key="5">
    <source>
        <dbReference type="EMBL" id="MBB5889280.1"/>
    </source>
</evidence>
<dbReference type="AlphaFoldDB" id="A0A7W9NE31"/>
<evidence type="ECO:0000313" key="6">
    <source>
        <dbReference type="Proteomes" id="UP000585638"/>
    </source>
</evidence>
<dbReference type="Proteomes" id="UP000585638">
    <property type="component" value="Unassembled WGS sequence"/>
</dbReference>
<dbReference type="GO" id="GO:0051537">
    <property type="term" value="F:2 iron, 2 sulfur cluster binding"/>
    <property type="evidence" value="ECO:0007669"/>
    <property type="project" value="UniProtKB-KW"/>
</dbReference>
<dbReference type="InterPro" id="IPR017927">
    <property type="entry name" value="FAD-bd_FR_type"/>
</dbReference>
<comment type="caution">
    <text evidence="5">The sequence shown here is derived from an EMBL/GenBank/DDBJ whole genome shotgun (WGS) entry which is preliminary data.</text>
</comment>
<keyword evidence="3" id="KW-0411">Iron-sulfur</keyword>
<evidence type="ECO:0000256" key="2">
    <source>
        <dbReference type="ARBA" id="ARBA00022714"/>
    </source>
</evidence>
<keyword evidence="2" id="KW-0408">Iron</keyword>
<dbReference type="InterPro" id="IPR039261">
    <property type="entry name" value="FNR_nucleotide-bd"/>
</dbReference>
<dbReference type="InterPro" id="IPR017938">
    <property type="entry name" value="Riboflavin_synthase-like_b-brl"/>
</dbReference>
<dbReference type="EMBL" id="JACHIR010000001">
    <property type="protein sequence ID" value="MBB5889280.1"/>
    <property type="molecule type" value="Genomic_DNA"/>
</dbReference>
<evidence type="ECO:0000259" key="4">
    <source>
        <dbReference type="PROSITE" id="PS51384"/>
    </source>
</evidence>
<dbReference type="SUPFAM" id="SSF52343">
    <property type="entry name" value="Ferredoxin reductase-like, C-terminal NADP-linked domain"/>
    <property type="match status" value="1"/>
</dbReference>
<organism evidence="5 6">
    <name type="scientific">Kutzneria kofuensis</name>
    <dbReference type="NCBI Taxonomy" id="103725"/>
    <lineage>
        <taxon>Bacteria</taxon>
        <taxon>Bacillati</taxon>
        <taxon>Actinomycetota</taxon>
        <taxon>Actinomycetes</taxon>
        <taxon>Pseudonocardiales</taxon>
        <taxon>Pseudonocardiaceae</taxon>
        <taxon>Kutzneria</taxon>
    </lineage>
</organism>
<dbReference type="PANTHER" id="PTHR47354">
    <property type="entry name" value="NADH OXIDOREDUCTASE HCR"/>
    <property type="match status" value="1"/>
</dbReference>
<reference evidence="5 6" key="1">
    <citation type="submission" date="2020-08" db="EMBL/GenBank/DDBJ databases">
        <title>Sequencing the genomes of 1000 actinobacteria strains.</title>
        <authorList>
            <person name="Klenk H.-P."/>
        </authorList>
    </citation>
    <scope>NUCLEOTIDE SEQUENCE [LARGE SCALE GENOMIC DNA]</scope>
    <source>
        <strain evidence="5 6">DSM 43851</strain>
    </source>
</reference>
<dbReference type="Pfam" id="PF00970">
    <property type="entry name" value="FAD_binding_6"/>
    <property type="match status" value="1"/>
</dbReference>
<dbReference type="Gene3D" id="3.40.50.80">
    <property type="entry name" value="Nucleotide-binding domain of ferredoxin-NADP reductase (FNR) module"/>
    <property type="match status" value="1"/>
</dbReference>
<dbReference type="InterPro" id="IPR008333">
    <property type="entry name" value="Cbr1-like_FAD-bd_dom"/>
</dbReference>
<dbReference type="SUPFAM" id="SSF63380">
    <property type="entry name" value="Riboflavin synthase domain-like"/>
    <property type="match status" value="1"/>
</dbReference>
<dbReference type="RefSeq" id="WP_312889879.1">
    <property type="nucleotide sequence ID" value="NZ_BAAAWY010000037.1"/>
</dbReference>
<feature type="domain" description="FAD-binding FR-type" evidence="4">
    <location>
        <begin position="5"/>
        <end position="106"/>
    </location>
</feature>
<sequence length="225" mass="24133">MTDPRGWRYAKVVAVRHDTPHSVTLRMDVPDRVRHLPGQHYVIRLTAEDGYRAQRSYSVASAPADPLLELFVERLEDGEVSTYLADIVEPGDELEIRGPIGGWFAWDGATPALGVGGGSGVVPMISMLRHNSDNCRVAVSVRTAEDLPYANELTAAGALIAVTREDFGGRAGGRLTARELLPLYTPGAICYVCGSAAFAEAASMLLLDIGVPTADIRVERFGPSG</sequence>
<keyword evidence="2" id="KW-0001">2Fe-2S</keyword>
<keyword evidence="6" id="KW-1185">Reference proteome</keyword>
<dbReference type="GO" id="GO:0016491">
    <property type="term" value="F:oxidoreductase activity"/>
    <property type="evidence" value="ECO:0007669"/>
    <property type="project" value="InterPro"/>
</dbReference>
<protein>
    <submittedName>
        <fullName evidence="5">Ferredoxin-NADP reductase</fullName>
    </submittedName>
</protein>
<evidence type="ECO:0000256" key="1">
    <source>
        <dbReference type="ARBA" id="ARBA00001974"/>
    </source>
</evidence>
<dbReference type="PANTHER" id="PTHR47354:SF5">
    <property type="entry name" value="PROTEIN RFBI"/>
    <property type="match status" value="1"/>
</dbReference>
<dbReference type="PROSITE" id="PS51384">
    <property type="entry name" value="FAD_FR"/>
    <property type="match status" value="1"/>
</dbReference>
<proteinExistence type="predicted"/>
<comment type="cofactor">
    <cofactor evidence="1">
        <name>FAD</name>
        <dbReference type="ChEBI" id="CHEBI:57692"/>
    </cofactor>
</comment>
<name>A0A7W9NE31_9PSEU</name>
<evidence type="ECO:0000256" key="3">
    <source>
        <dbReference type="ARBA" id="ARBA00023014"/>
    </source>
</evidence>